<reference evidence="3" key="1">
    <citation type="submission" date="2017-07" db="EMBL/GenBank/DDBJ databases">
        <title>Taro Niue Genome Assembly and Annotation.</title>
        <authorList>
            <person name="Atibalentja N."/>
            <person name="Keating K."/>
            <person name="Fields C.J."/>
        </authorList>
    </citation>
    <scope>NUCLEOTIDE SEQUENCE</scope>
    <source>
        <strain evidence="3">Niue_2</strain>
        <tissue evidence="3">Leaf</tissue>
    </source>
</reference>
<name>A0A843XBF7_COLES</name>
<keyword evidence="4" id="KW-1185">Reference proteome</keyword>
<evidence type="ECO:0000259" key="2">
    <source>
        <dbReference type="Pfam" id="PF10536"/>
    </source>
</evidence>
<dbReference type="InterPro" id="IPR044824">
    <property type="entry name" value="MAIN-like"/>
</dbReference>
<feature type="domain" description="Aminotransferase-like plant mobile" evidence="2">
    <location>
        <begin position="4"/>
        <end position="120"/>
    </location>
</feature>
<dbReference type="GO" id="GO:0010073">
    <property type="term" value="P:meristem maintenance"/>
    <property type="evidence" value="ECO:0007669"/>
    <property type="project" value="InterPro"/>
</dbReference>
<dbReference type="PANTHER" id="PTHR46033">
    <property type="entry name" value="PROTEIN MAIN-LIKE 2"/>
    <property type="match status" value="1"/>
</dbReference>
<gene>
    <name evidence="3" type="ORF">Taro_049614</name>
</gene>
<dbReference type="EMBL" id="NMUH01007109">
    <property type="protein sequence ID" value="MQM16656.1"/>
    <property type="molecule type" value="Genomic_DNA"/>
</dbReference>
<feature type="compositionally biased region" description="Polar residues" evidence="1">
    <location>
        <begin position="268"/>
        <end position="282"/>
    </location>
</feature>
<dbReference type="Proteomes" id="UP000652761">
    <property type="component" value="Unassembled WGS sequence"/>
</dbReference>
<proteinExistence type="predicted"/>
<dbReference type="PANTHER" id="PTHR46033:SF8">
    <property type="entry name" value="PROTEIN MAINTENANCE OF MERISTEMS-LIKE"/>
    <property type="match status" value="1"/>
</dbReference>
<protein>
    <recommendedName>
        <fullName evidence="2">Aminotransferase-like plant mobile domain-containing protein</fullName>
    </recommendedName>
</protein>
<evidence type="ECO:0000256" key="1">
    <source>
        <dbReference type="SAM" id="MobiDB-lite"/>
    </source>
</evidence>
<feature type="region of interest" description="Disordered" evidence="1">
    <location>
        <begin position="268"/>
        <end position="287"/>
    </location>
</feature>
<evidence type="ECO:0000313" key="3">
    <source>
        <dbReference type="EMBL" id="MQM16656.1"/>
    </source>
</evidence>
<evidence type="ECO:0000313" key="4">
    <source>
        <dbReference type="Proteomes" id="UP000652761"/>
    </source>
</evidence>
<dbReference type="Pfam" id="PF10536">
    <property type="entry name" value="PMD"/>
    <property type="match status" value="1"/>
</dbReference>
<comment type="caution">
    <text evidence="3">The sequence shown here is derived from an EMBL/GenBank/DDBJ whole genome shotgun (WGS) entry which is preliminary data.</text>
</comment>
<dbReference type="InterPro" id="IPR019557">
    <property type="entry name" value="AminoTfrase-like_pln_mobile"/>
</dbReference>
<accession>A0A843XBF7</accession>
<dbReference type="AlphaFoldDB" id="A0A843XBF7"/>
<organism evidence="3 4">
    <name type="scientific">Colocasia esculenta</name>
    <name type="common">Wild taro</name>
    <name type="synonym">Arum esculentum</name>
    <dbReference type="NCBI Taxonomy" id="4460"/>
    <lineage>
        <taxon>Eukaryota</taxon>
        <taxon>Viridiplantae</taxon>
        <taxon>Streptophyta</taxon>
        <taxon>Embryophyta</taxon>
        <taxon>Tracheophyta</taxon>
        <taxon>Spermatophyta</taxon>
        <taxon>Magnoliopsida</taxon>
        <taxon>Liliopsida</taxon>
        <taxon>Araceae</taxon>
        <taxon>Aroideae</taxon>
        <taxon>Colocasieae</taxon>
        <taxon>Colocasia</taxon>
    </lineage>
</organism>
<sequence length="426" mass="48155">MLLTTKGDGIHCRFLEILEDLERVGQYAWGAAFLAHTFADLSSGTKRETTVGDFAPFPQVWSYYYIPLGRVTEVHAGALPLARRWLPAMTLATFSLQLDSLCRGIQDFSALLVVWQPYVGMGDDGQPWVESGRPRFGHDLWVHYLNEIEPLHLRLAARTLGLHQEWNDETEPRGIGRRTRGKVKWVDWRLLFPDQYDDWQRGSQLVESDAPNSLTYLQRFQEEYGGRDFMRPTRDARDDLIDTLRAQLAGTEVQLAQAREALRAAQTTVEHTNVGGASTSQGVPDPEMTSLREQLATALARAEEEERDLTTWSDKLQSALSWETCTSAVMNELSQQLAELRTQVSQQDSDLPRTRPLGPGAGALTQQVVDARTSLGISKRLLREVEDRYQRGHERAMREGRASAYSGSYLVSSSQYQRNVQEERAA</sequence>